<comment type="subcellular location">
    <subcellularLocation>
        <location evidence="1">Cell membrane</location>
        <topology evidence="1">Multi-pass membrane protein</topology>
    </subcellularLocation>
    <subcellularLocation>
        <location evidence="11">Membrane</location>
        <topology evidence="11">Multi-pass membrane protein</topology>
    </subcellularLocation>
</comment>
<proteinExistence type="inferred from homology"/>
<evidence type="ECO:0000256" key="4">
    <source>
        <dbReference type="ARBA" id="ARBA00022553"/>
    </source>
</evidence>
<dbReference type="PRINTS" id="PR00173">
    <property type="entry name" value="EDTRNSPORT"/>
</dbReference>
<dbReference type="InterPro" id="IPR001991">
    <property type="entry name" value="Na-dicarboxylate_symporter"/>
</dbReference>
<keyword evidence="2 11" id="KW-0813">Transport</keyword>
<dbReference type="AlphaFoldDB" id="A0A8C6L8R5"/>
<keyword evidence="10 11" id="KW-0472">Membrane</keyword>
<evidence type="ECO:0000256" key="7">
    <source>
        <dbReference type="ARBA" id="ARBA00022970"/>
    </source>
</evidence>
<reference evidence="13" key="2">
    <citation type="submission" date="2025-08" db="UniProtKB">
        <authorList>
            <consortium name="Ensembl"/>
        </authorList>
    </citation>
    <scope>IDENTIFICATION</scope>
</reference>
<dbReference type="Gene3D" id="1.10.3860.10">
    <property type="entry name" value="Sodium:dicarboxylate symporter"/>
    <property type="match status" value="1"/>
</dbReference>
<dbReference type="Ensembl" id="ENSNFUT00015018166.1">
    <property type="protein sequence ID" value="ENSNFUP00015017371.1"/>
    <property type="gene ID" value="ENSNFUG00015008280.1"/>
</dbReference>
<protein>
    <recommendedName>
        <fullName evidence="11">Amino acid transporter</fullName>
    </recommendedName>
</protein>
<dbReference type="GeneTree" id="ENSGT00940000155397"/>
<keyword evidence="11" id="KW-0769">Symport</keyword>
<dbReference type="PANTHER" id="PTHR11958">
    <property type="entry name" value="SODIUM/DICARBOXYLATE SYMPORTER-RELATED"/>
    <property type="match status" value="1"/>
</dbReference>
<evidence type="ECO:0000256" key="5">
    <source>
        <dbReference type="ARBA" id="ARBA00022692"/>
    </source>
</evidence>
<accession>A0A8C6L8R5</accession>
<feature type="region of interest" description="Disordered" evidence="12">
    <location>
        <begin position="473"/>
        <end position="493"/>
    </location>
</feature>
<dbReference type="Proteomes" id="UP000694548">
    <property type="component" value="Chromosome sgr09"/>
</dbReference>
<evidence type="ECO:0000256" key="12">
    <source>
        <dbReference type="SAM" id="MobiDB-lite"/>
    </source>
</evidence>
<feature type="transmembrane region" description="Helical" evidence="11">
    <location>
        <begin position="272"/>
        <end position="294"/>
    </location>
</feature>
<dbReference type="InterPro" id="IPR036458">
    <property type="entry name" value="Na:dicarbo_symporter_sf"/>
</dbReference>
<name>A0A8C6L8R5_NOTFU</name>
<evidence type="ECO:0000313" key="14">
    <source>
        <dbReference type="Proteomes" id="UP000694548"/>
    </source>
</evidence>
<feature type="transmembrane region" description="Helical" evidence="11">
    <location>
        <begin position="100"/>
        <end position="120"/>
    </location>
</feature>
<dbReference type="SUPFAM" id="SSF118215">
    <property type="entry name" value="Proton glutamate symport protein"/>
    <property type="match status" value="1"/>
</dbReference>
<dbReference type="GO" id="GO:0005313">
    <property type="term" value="F:L-glutamate transmembrane transporter activity"/>
    <property type="evidence" value="ECO:0007669"/>
    <property type="project" value="TreeGrafter"/>
</dbReference>
<feature type="transmembrane region" description="Helical" evidence="11">
    <location>
        <begin position="23"/>
        <end position="46"/>
    </location>
</feature>
<keyword evidence="9" id="KW-0915">Sodium</keyword>
<evidence type="ECO:0000256" key="10">
    <source>
        <dbReference type="ARBA" id="ARBA00023136"/>
    </source>
</evidence>
<keyword evidence="4" id="KW-0597">Phosphoprotein</keyword>
<dbReference type="GO" id="GO:0015501">
    <property type="term" value="F:glutamate:sodium symporter activity"/>
    <property type="evidence" value="ECO:0007669"/>
    <property type="project" value="TreeGrafter"/>
</dbReference>
<evidence type="ECO:0000313" key="13">
    <source>
        <dbReference type="Ensembl" id="ENSNFUP00015017371.1"/>
    </source>
</evidence>
<dbReference type="PANTHER" id="PTHR11958:SF109">
    <property type="entry name" value="EXCITATORY AMINO ACID TRANSPORTER 3"/>
    <property type="match status" value="1"/>
</dbReference>
<reference evidence="13" key="1">
    <citation type="submission" date="2014-08" db="EMBL/GenBank/DDBJ databases">
        <authorList>
            <person name="Senf B."/>
            <person name="Petzold A."/>
            <person name="Downie B.R."/>
            <person name="Koch P."/>
            <person name="Platzer M."/>
        </authorList>
    </citation>
    <scope>NUCLEOTIDE SEQUENCE [LARGE SCALE GENOMIC DNA]</scope>
    <source>
        <strain evidence="13">GRZ</strain>
    </source>
</reference>
<feature type="transmembrane region" description="Helical" evidence="11">
    <location>
        <begin position="66"/>
        <end position="88"/>
    </location>
</feature>
<reference evidence="13" key="3">
    <citation type="submission" date="2025-09" db="UniProtKB">
        <authorList>
            <consortium name="Ensembl"/>
        </authorList>
    </citation>
    <scope>IDENTIFICATION</scope>
</reference>
<organism evidence="13 14">
    <name type="scientific">Nothobranchius furzeri</name>
    <name type="common">Turquoise killifish</name>
    <dbReference type="NCBI Taxonomy" id="105023"/>
    <lineage>
        <taxon>Eukaryota</taxon>
        <taxon>Metazoa</taxon>
        <taxon>Chordata</taxon>
        <taxon>Craniata</taxon>
        <taxon>Vertebrata</taxon>
        <taxon>Euteleostomi</taxon>
        <taxon>Actinopterygii</taxon>
        <taxon>Neopterygii</taxon>
        <taxon>Teleostei</taxon>
        <taxon>Neoteleostei</taxon>
        <taxon>Acanthomorphata</taxon>
        <taxon>Ovalentaria</taxon>
        <taxon>Atherinomorphae</taxon>
        <taxon>Cyprinodontiformes</taxon>
        <taxon>Nothobranchiidae</taxon>
        <taxon>Nothobranchius</taxon>
    </lineage>
</organism>
<feature type="transmembrane region" description="Helical" evidence="11">
    <location>
        <begin position="381"/>
        <end position="409"/>
    </location>
</feature>
<evidence type="ECO:0000256" key="2">
    <source>
        <dbReference type="ARBA" id="ARBA00022448"/>
    </source>
</evidence>
<comment type="similarity">
    <text evidence="11">Belongs to the dicarboxylate/amino acid:cation symporter (DAACS) (TC 2.A.23) family.</text>
</comment>
<evidence type="ECO:0000256" key="6">
    <source>
        <dbReference type="ARBA" id="ARBA00022723"/>
    </source>
</evidence>
<dbReference type="GO" id="GO:0046872">
    <property type="term" value="F:metal ion binding"/>
    <property type="evidence" value="ECO:0007669"/>
    <property type="project" value="UniProtKB-KW"/>
</dbReference>
<dbReference type="Pfam" id="PF00375">
    <property type="entry name" value="SDF"/>
    <property type="match status" value="1"/>
</dbReference>
<feature type="transmembrane region" description="Helical" evidence="11">
    <location>
        <begin position="235"/>
        <end position="252"/>
    </location>
</feature>
<keyword evidence="3" id="KW-1003">Cell membrane</keyword>
<dbReference type="GO" id="GO:0033229">
    <property type="term" value="F:cysteine transmembrane transporter activity"/>
    <property type="evidence" value="ECO:0007669"/>
    <property type="project" value="TreeGrafter"/>
</dbReference>
<keyword evidence="6" id="KW-0479">Metal-binding</keyword>
<evidence type="ECO:0000256" key="8">
    <source>
        <dbReference type="ARBA" id="ARBA00022989"/>
    </source>
</evidence>
<keyword evidence="14" id="KW-1185">Reference proteome</keyword>
<dbReference type="InterPro" id="IPR050746">
    <property type="entry name" value="DAACS"/>
</dbReference>
<gene>
    <name evidence="13" type="primary">LOC107384424</name>
</gene>
<evidence type="ECO:0000256" key="1">
    <source>
        <dbReference type="ARBA" id="ARBA00004651"/>
    </source>
</evidence>
<keyword evidence="7" id="KW-0029">Amino-acid transport</keyword>
<keyword evidence="5 11" id="KW-0812">Transmembrane</keyword>
<sequence length="493" mass="53303">MIIVEPAAERKWRAFKSYAKENILIFASLAAVVLGIVLGVVLRTYVILTDEQQEYIKFPGEILKRMLQFVSVPLITTSVTLGVAGLSINTSRHIALRATFYFTISTVVAVTIGLTLAIIIKPGAVNHLGQDVTGSNTDSSTIDALLDLGRNMVPPDFLQACFQQYQTDKPQVFEGSNSSQNYTADVPRGHYVDGANTLGLIAFAFVLGLAINSLKKKKENVLVLVAKAINDITKAAVNLILRFLPVGVFFMITTRVLEVRDWQTTVNLGKLIAVILTGLIIHGVIVLPMIYILVTRQNPLKVIRGVSPALLTALLIASSSATQPHTLSCCLENNKIDGRIVRFMLPIGTNVNMDGSALYEAAATVFIAQLSHIYLDVTQLFTIGLAAAIASVGAAGIPATGAVTTLFVLTAVGLPVRDAALLVVTEWLLDRFNTVINVLGDCIGVSLVHEMSRQELEKMDKEDMETGRILNKRQEMAQGEKVMGESAAPSTTK</sequence>
<evidence type="ECO:0000256" key="9">
    <source>
        <dbReference type="ARBA" id="ARBA00023053"/>
    </source>
</evidence>
<feature type="transmembrane region" description="Helical" evidence="11">
    <location>
        <begin position="195"/>
        <end position="214"/>
    </location>
</feature>
<dbReference type="GO" id="GO:0005886">
    <property type="term" value="C:plasma membrane"/>
    <property type="evidence" value="ECO:0007669"/>
    <property type="project" value="UniProtKB-SubCell"/>
</dbReference>
<evidence type="ECO:0000256" key="3">
    <source>
        <dbReference type="ARBA" id="ARBA00022475"/>
    </source>
</evidence>
<keyword evidence="8 11" id="KW-1133">Transmembrane helix</keyword>
<evidence type="ECO:0000256" key="11">
    <source>
        <dbReference type="RuleBase" id="RU361216"/>
    </source>
</evidence>